<dbReference type="Proteomes" id="UP000664857">
    <property type="component" value="Unassembled WGS sequence"/>
</dbReference>
<evidence type="ECO:0000313" key="1">
    <source>
        <dbReference type="EMBL" id="MBO0476617.1"/>
    </source>
</evidence>
<comment type="caution">
    <text evidence="1">The sequence shown here is derived from an EMBL/GenBank/DDBJ whole genome shotgun (WGS) entry which is preliminary data.</text>
</comment>
<dbReference type="SUPFAM" id="SSF56784">
    <property type="entry name" value="HAD-like"/>
    <property type="match status" value="1"/>
</dbReference>
<dbReference type="Gene3D" id="3.30.1240.10">
    <property type="match status" value="1"/>
</dbReference>
<dbReference type="Pfam" id="PF08282">
    <property type="entry name" value="Hydrolase_3"/>
    <property type="match status" value="1"/>
</dbReference>
<dbReference type="InterPro" id="IPR006379">
    <property type="entry name" value="HAD-SF_hydro_IIB"/>
</dbReference>
<proteinExistence type="predicted"/>
<dbReference type="NCBIfam" id="TIGR00099">
    <property type="entry name" value="Cof-subfamily"/>
    <property type="match status" value="1"/>
</dbReference>
<evidence type="ECO:0000313" key="2">
    <source>
        <dbReference type="Proteomes" id="UP000664857"/>
    </source>
</evidence>
<dbReference type="SFLD" id="SFLDS00003">
    <property type="entry name" value="Haloacid_Dehalogenase"/>
    <property type="match status" value="1"/>
</dbReference>
<sequence>MTRKLVVFDIDGTLVTDTHEVLPDTIEAIKQLQEAGHMVMCATGRSLPLAKEVLDEAGIEHAVLSNGAVAFVDGKQVYGNELDPKALEKLVRISDEETIDLVFNGLLETKLRNEDFQPETKLAMESFGESLPAIERDFYQKEPVYQVVALLGEEKMSVYEGQFPEFRFVRWHEYGIDVLPKNGSKAETLKIIAETYGFKQEDIIAFGDGNNDVEMIQYAGAGVVMANAQPSLKELGDFVTLSNNDGGICHGLREYGLL</sequence>
<gene>
    <name evidence="1" type="ORF">DOK76_06010</name>
</gene>
<dbReference type="InterPro" id="IPR023214">
    <property type="entry name" value="HAD_sf"/>
</dbReference>
<dbReference type="RefSeq" id="WP_206965786.1">
    <property type="nucleotide sequence ID" value="NZ_JAFLVX010000016.1"/>
</dbReference>
<accession>A0ABS3HS97</accession>
<dbReference type="EMBL" id="JAFLVX010000016">
    <property type="protein sequence ID" value="MBO0476617.1"/>
    <property type="molecule type" value="Genomic_DNA"/>
</dbReference>
<keyword evidence="2" id="KW-1185">Reference proteome</keyword>
<dbReference type="InterPro" id="IPR000150">
    <property type="entry name" value="Cof"/>
</dbReference>
<dbReference type="Gene3D" id="3.40.50.1000">
    <property type="entry name" value="HAD superfamily/HAD-like"/>
    <property type="match status" value="1"/>
</dbReference>
<dbReference type="NCBIfam" id="TIGR01484">
    <property type="entry name" value="HAD-SF-IIB"/>
    <property type="match status" value="1"/>
</dbReference>
<organism evidence="1 2">
    <name type="scientific">Candidatus Vagococcus giribetii</name>
    <dbReference type="NCBI Taxonomy" id="2230876"/>
    <lineage>
        <taxon>Bacteria</taxon>
        <taxon>Bacillati</taxon>
        <taxon>Bacillota</taxon>
        <taxon>Bacilli</taxon>
        <taxon>Lactobacillales</taxon>
        <taxon>Enterococcaceae</taxon>
        <taxon>Vagococcus</taxon>
    </lineage>
</organism>
<reference evidence="1 2" key="1">
    <citation type="submission" date="2021-03" db="EMBL/GenBank/DDBJ databases">
        <title>Enterococcal diversity collection.</title>
        <authorList>
            <person name="Gilmore M.S."/>
            <person name="Schwartzman J."/>
            <person name="Van Tyne D."/>
            <person name="Martin M."/>
            <person name="Earl A.M."/>
            <person name="Manson A.L."/>
            <person name="Straub T."/>
            <person name="Salamzade R."/>
            <person name="Saavedra J."/>
            <person name="Lebreton F."/>
            <person name="Prichula J."/>
            <person name="Schaufler K."/>
            <person name="Gaca A."/>
            <person name="Sgardioli B."/>
            <person name="Wagenaar J."/>
            <person name="Strong T."/>
        </authorList>
    </citation>
    <scope>NUCLEOTIDE SEQUENCE [LARGE SCALE GENOMIC DNA]</scope>
    <source>
        <strain evidence="1 2">DIV0080</strain>
    </source>
</reference>
<dbReference type="InterPro" id="IPR036412">
    <property type="entry name" value="HAD-like_sf"/>
</dbReference>
<dbReference type="PANTHER" id="PTHR10000:SF25">
    <property type="entry name" value="PHOSPHATASE YKRA-RELATED"/>
    <property type="match status" value="1"/>
</dbReference>
<dbReference type="SFLD" id="SFLDG01140">
    <property type="entry name" value="C2.B:_Phosphomannomutase_and_P"/>
    <property type="match status" value="1"/>
</dbReference>
<protein>
    <submittedName>
        <fullName evidence="1">HAD family phosphatase</fullName>
    </submittedName>
</protein>
<dbReference type="PANTHER" id="PTHR10000">
    <property type="entry name" value="PHOSPHOSERINE PHOSPHATASE"/>
    <property type="match status" value="1"/>
</dbReference>
<dbReference type="PROSITE" id="PS01228">
    <property type="entry name" value="COF_1"/>
    <property type="match status" value="1"/>
</dbReference>
<name>A0ABS3HS97_9ENTE</name>
<dbReference type="PROSITE" id="PS01229">
    <property type="entry name" value="COF_2"/>
    <property type="match status" value="1"/>
</dbReference>